<gene>
    <name evidence="1" type="ORF">DEBURN_LOCUS9668</name>
</gene>
<sequence length="81" mass="9392">MNKTLTIELVDGRKQETNQEALLNNPEIGDYRAKCIKAQVINLNQPECNSVFITRQQFMRIPSNEKLFSLYPTEEKTFNGK</sequence>
<name>A0A9N9CJL8_9GLOM</name>
<accession>A0A9N9CJL8</accession>
<dbReference type="Proteomes" id="UP000789706">
    <property type="component" value="Unassembled WGS sequence"/>
</dbReference>
<keyword evidence="2" id="KW-1185">Reference proteome</keyword>
<proteinExistence type="predicted"/>
<dbReference type="EMBL" id="CAJVPK010002004">
    <property type="protein sequence ID" value="CAG8604180.1"/>
    <property type="molecule type" value="Genomic_DNA"/>
</dbReference>
<protein>
    <submittedName>
        <fullName evidence="1">6201_t:CDS:1</fullName>
    </submittedName>
</protein>
<organism evidence="1 2">
    <name type="scientific">Diversispora eburnea</name>
    <dbReference type="NCBI Taxonomy" id="1213867"/>
    <lineage>
        <taxon>Eukaryota</taxon>
        <taxon>Fungi</taxon>
        <taxon>Fungi incertae sedis</taxon>
        <taxon>Mucoromycota</taxon>
        <taxon>Glomeromycotina</taxon>
        <taxon>Glomeromycetes</taxon>
        <taxon>Diversisporales</taxon>
        <taxon>Diversisporaceae</taxon>
        <taxon>Diversispora</taxon>
    </lineage>
</organism>
<evidence type="ECO:0000313" key="2">
    <source>
        <dbReference type="Proteomes" id="UP000789706"/>
    </source>
</evidence>
<evidence type="ECO:0000313" key="1">
    <source>
        <dbReference type="EMBL" id="CAG8604180.1"/>
    </source>
</evidence>
<dbReference type="OrthoDB" id="2492959at2759"/>
<comment type="caution">
    <text evidence="1">The sequence shown here is derived from an EMBL/GenBank/DDBJ whole genome shotgun (WGS) entry which is preliminary data.</text>
</comment>
<reference evidence="1" key="1">
    <citation type="submission" date="2021-06" db="EMBL/GenBank/DDBJ databases">
        <authorList>
            <person name="Kallberg Y."/>
            <person name="Tangrot J."/>
            <person name="Rosling A."/>
        </authorList>
    </citation>
    <scope>NUCLEOTIDE SEQUENCE</scope>
    <source>
        <strain evidence="1">AZ414A</strain>
    </source>
</reference>
<dbReference type="AlphaFoldDB" id="A0A9N9CJL8"/>